<accession>A0A5N6FVN0</accession>
<sequence length="69" mass="7836">MLASLVNNKSDKEPFCWLLLFSINPSAQKGECEARIQTVVRNAVLYHYRLLTDTQLIPSWPGESCLAVR</sequence>
<organism evidence="1">
    <name type="scientific">Petromyces alliaceus</name>
    <name type="common">Aspergillus alliaceus</name>
    <dbReference type="NCBI Taxonomy" id="209559"/>
    <lineage>
        <taxon>Eukaryota</taxon>
        <taxon>Fungi</taxon>
        <taxon>Dikarya</taxon>
        <taxon>Ascomycota</taxon>
        <taxon>Pezizomycotina</taxon>
        <taxon>Eurotiomycetes</taxon>
        <taxon>Eurotiomycetidae</taxon>
        <taxon>Eurotiales</taxon>
        <taxon>Aspergillaceae</taxon>
        <taxon>Aspergillus</taxon>
        <taxon>Aspergillus subgen. Circumdati</taxon>
    </lineage>
</organism>
<name>A0A5N6FVN0_PETAA</name>
<evidence type="ECO:0000313" key="1">
    <source>
        <dbReference type="EMBL" id="KAE8394867.1"/>
    </source>
</evidence>
<dbReference type="AlphaFoldDB" id="A0A5N6FVN0"/>
<dbReference type="EMBL" id="ML735221">
    <property type="protein sequence ID" value="KAE8394867.1"/>
    <property type="molecule type" value="Genomic_DNA"/>
</dbReference>
<protein>
    <submittedName>
        <fullName evidence="1">Uncharacterized protein</fullName>
    </submittedName>
</protein>
<accession>A0A5N7CM30</accession>
<proteinExistence type="predicted"/>
<dbReference type="Proteomes" id="UP000326877">
    <property type="component" value="Unassembled WGS sequence"/>
</dbReference>
<gene>
    <name evidence="1" type="ORF">BDV23DRAFT_146510</name>
</gene>
<dbReference type="OrthoDB" id="5421041at2759"/>
<reference evidence="1" key="1">
    <citation type="submission" date="2019-04" db="EMBL/GenBank/DDBJ databases">
        <title>Friends and foes A comparative genomics studyof 23 Aspergillus species from section Flavi.</title>
        <authorList>
            <consortium name="DOE Joint Genome Institute"/>
            <person name="Kjaerbolling I."/>
            <person name="Vesth T."/>
            <person name="Frisvad J.C."/>
            <person name="Nybo J.L."/>
            <person name="Theobald S."/>
            <person name="Kildgaard S."/>
            <person name="Isbrandt T."/>
            <person name="Kuo A."/>
            <person name="Sato A."/>
            <person name="Lyhne E.K."/>
            <person name="Kogle M.E."/>
            <person name="Wiebenga A."/>
            <person name="Kun R.S."/>
            <person name="Lubbers R.J."/>
            <person name="Makela M.R."/>
            <person name="Barry K."/>
            <person name="Chovatia M."/>
            <person name="Clum A."/>
            <person name="Daum C."/>
            <person name="Haridas S."/>
            <person name="He G."/>
            <person name="LaButti K."/>
            <person name="Lipzen A."/>
            <person name="Mondo S."/>
            <person name="Riley R."/>
            <person name="Salamov A."/>
            <person name="Simmons B.A."/>
            <person name="Magnuson J.K."/>
            <person name="Henrissat B."/>
            <person name="Mortensen U.H."/>
            <person name="Larsen T.O."/>
            <person name="Devries R.P."/>
            <person name="Grigoriev I.V."/>
            <person name="Machida M."/>
            <person name="Baker S.E."/>
            <person name="Andersen M.R."/>
        </authorList>
    </citation>
    <scope>NUCLEOTIDE SEQUENCE [LARGE SCALE GENOMIC DNA]</scope>
    <source>
        <strain evidence="1">IBT 14317</strain>
    </source>
</reference>